<evidence type="ECO:0000313" key="6">
    <source>
        <dbReference type="Proteomes" id="UP001190336"/>
    </source>
</evidence>
<evidence type="ECO:0000256" key="1">
    <source>
        <dbReference type="ARBA" id="ARBA00004370"/>
    </source>
</evidence>
<evidence type="ECO:0000256" key="3">
    <source>
        <dbReference type="SAM" id="MobiDB-lite"/>
    </source>
</evidence>
<keyword evidence="6" id="KW-1185">Reference proteome</keyword>
<feature type="region of interest" description="Disordered" evidence="3">
    <location>
        <begin position="1"/>
        <end position="50"/>
    </location>
</feature>
<dbReference type="EMBL" id="OY726394">
    <property type="protein sequence ID" value="CAJ1501480.1"/>
    <property type="molecule type" value="Genomic_DNA"/>
</dbReference>
<sequence>MGKASAPDVFEQLDDQPDTDAPPADAESDTDSAAAEATDSAPATPPVPSPRRRAATALLAALLIAAVAYSGYAGWRLHQIDARTAAGQAALAAAKDYAITLTTLDTADIDANYARALDGATGAFKEAYSAGAKQLRQILIDNKASGKGIVIDAAVKSATTTRVEVLLFVDQAITNAVRSEPRIDRNRIQMTMELVDNRWLAGQVDLL</sequence>
<gene>
    <name evidence="5" type="ORF">MU0083_002694</name>
</gene>
<dbReference type="Proteomes" id="UP001190336">
    <property type="component" value="Chromosome"/>
</dbReference>
<comment type="subcellular location">
    <subcellularLocation>
        <location evidence="1">Membrane</location>
    </subcellularLocation>
</comment>
<name>A0ABN9NAP1_9MYCO</name>
<evidence type="ECO:0000256" key="4">
    <source>
        <dbReference type="SAM" id="Phobius"/>
    </source>
</evidence>
<organism evidence="5 6">
    <name type="scientific">[Mycobacterium] kokjensenii</name>
    <dbReference type="NCBI Taxonomy" id="3064287"/>
    <lineage>
        <taxon>Bacteria</taxon>
        <taxon>Bacillati</taxon>
        <taxon>Actinomycetota</taxon>
        <taxon>Actinomycetes</taxon>
        <taxon>Mycobacteriales</taxon>
        <taxon>Mycobacteriaceae</taxon>
        <taxon>Mycolicibacter</taxon>
    </lineage>
</organism>
<evidence type="ECO:0000313" key="5">
    <source>
        <dbReference type="EMBL" id="CAJ1501480.1"/>
    </source>
</evidence>
<evidence type="ECO:0000256" key="2">
    <source>
        <dbReference type="ARBA" id="ARBA00023136"/>
    </source>
</evidence>
<dbReference type="PANTHER" id="PTHR37042">
    <property type="entry name" value="OUTER MEMBRANE PROTEIN RV1973"/>
    <property type="match status" value="1"/>
</dbReference>
<feature type="compositionally biased region" description="Low complexity" evidence="3">
    <location>
        <begin position="19"/>
        <end position="42"/>
    </location>
</feature>
<keyword evidence="4" id="KW-0812">Transmembrane</keyword>
<keyword evidence="4" id="KW-1133">Transmembrane helix</keyword>
<reference evidence="5 6" key="1">
    <citation type="submission" date="2023-08" db="EMBL/GenBank/DDBJ databases">
        <authorList>
            <person name="Folkvardsen B D."/>
            <person name="Norman A."/>
        </authorList>
    </citation>
    <scope>NUCLEOTIDE SEQUENCE [LARGE SCALE GENOMIC DNA]</scope>
    <source>
        <strain evidence="5 6">Mu0083</strain>
    </source>
</reference>
<protein>
    <submittedName>
        <fullName evidence="5">Mce protein</fullName>
    </submittedName>
</protein>
<feature type="transmembrane region" description="Helical" evidence="4">
    <location>
        <begin position="54"/>
        <end position="75"/>
    </location>
</feature>
<dbReference type="PANTHER" id="PTHR37042:SF4">
    <property type="entry name" value="OUTER MEMBRANE PROTEIN RV1973"/>
    <property type="match status" value="1"/>
</dbReference>
<keyword evidence="2 4" id="KW-0472">Membrane</keyword>
<dbReference type="RefSeq" id="WP_308473441.1">
    <property type="nucleotide sequence ID" value="NZ_OY726394.1"/>
</dbReference>
<proteinExistence type="predicted"/>
<accession>A0ABN9NAP1</accession>